<keyword evidence="7" id="KW-0143">Chaperone</keyword>
<dbReference type="PANTHER" id="PTHR16719">
    <property type="entry name" value="CYTOCHROME C OXIDASE COPPER CHAPERONE"/>
    <property type="match status" value="1"/>
</dbReference>
<dbReference type="InterPro" id="IPR009069">
    <property type="entry name" value="Cys_alpha_HP_mot_SF"/>
</dbReference>
<dbReference type="Pfam" id="PF05051">
    <property type="entry name" value="COX17"/>
    <property type="match status" value="1"/>
</dbReference>
<dbReference type="SUPFAM" id="SSF47072">
    <property type="entry name" value="Cysteine alpha-hairpin motif"/>
    <property type="match status" value="1"/>
</dbReference>
<dbReference type="PANTHER" id="PTHR16719:SF0">
    <property type="entry name" value="CYTOCHROME C OXIDASE COPPER CHAPERONE"/>
    <property type="match status" value="1"/>
</dbReference>
<evidence type="ECO:0000313" key="10">
    <source>
        <dbReference type="EMBL" id="CAF0969994.1"/>
    </source>
</evidence>
<dbReference type="EMBL" id="CAJNOR010000969">
    <property type="protein sequence ID" value="CAF1047612.1"/>
    <property type="molecule type" value="Genomic_DNA"/>
</dbReference>
<dbReference type="InterPro" id="IPR007745">
    <property type="entry name" value="Cyt_c_oxidase_Cu-chaperone"/>
</dbReference>
<dbReference type="Proteomes" id="UP000663828">
    <property type="component" value="Unassembled WGS sequence"/>
</dbReference>
<gene>
    <name evidence="10" type="ORF">EDS130_LOCUS13319</name>
    <name evidence="11" type="ORF">XAT740_LOCUS15600</name>
</gene>
<dbReference type="GO" id="GO:0005507">
    <property type="term" value="F:copper ion binding"/>
    <property type="evidence" value="ECO:0007669"/>
    <property type="project" value="InterPro"/>
</dbReference>
<proteinExistence type="inferred from homology"/>
<evidence type="ECO:0008006" key="13">
    <source>
        <dbReference type="Google" id="ProtNLM"/>
    </source>
</evidence>
<evidence type="ECO:0000313" key="11">
    <source>
        <dbReference type="EMBL" id="CAF1047612.1"/>
    </source>
</evidence>
<evidence type="ECO:0000256" key="3">
    <source>
        <dbReference type="ARBA" id="ARBA00022723"/>
    </source>
</evidence>
<feature type="binding site" evidence="8">
    <location>
        <position position="34"/>
    </location>
    <ligand>
        <name>Cu cation</name>
        <dbReference type="ChEBI" id="CHEBI:23378"/>
    </ligand>
</feature>
<dbReference type="GO" id="GO:0016531">
    <property type="term" value="F:copper chaperone activity"/>
    <property type="evidence" value="ECO:0007669"/>
    <property type="project" value="InterPro"/>
</dbReference>
<dbReference type="GO" id="GO:0005758">
    <property type="term" value="C:mitochondrial intermembrane space"/>
    <property type="evidence" value="ECO:0007669"/>
    <property type="project" value="UniProtKB-SubCell"/>
</dbReference>
<dbReference type="PROSITE" id="PS51808">
    <property type="entry name" value="CHCH"/>
    <property type="match status" value="1"/>
</dbReference>
<protein>
    <recommendedName>
        <fullName evidence="13">Cytochrome c oxidase copper chaperone</fullName>
    </recommendedName>
</protein>
<comment type="similarity">
    <text evidence="2">Belongs to the COX17 family.</text>
</comment>
<keyword evidence="3 8" id="KW-0479">Metal-binding</keyword>
<evidence type="ECO:0000256" key="8">
    <source>
        <dbReference type="PIRSR" id="PIRSR607745-1"/>
    </source>
</evidence>
<reference evidence="11" key="1">
    <citation type="submission" date="2021-02" db="EMBL/GenBank/DDBJ databases">
        <authorList>
            <person name="Nowell W R."/>
        </authorList>
    </citation>
    <scope>NUCLEOTIDE SEQUENCE</scope>
</reference>
<comment type="subcellular location">
    <subcellularLocation>
        <location evidence="1">Mitochondrion intermembrane space</location>
    </subcellularLocation>
</comment>
<keyword evidence="12" id="KW-1185">Reference proteome</keyword>
<sequence>MGSIQAKNQPIAPPPAVQTPVVEGETKPKCKACCACPETKRIRDECVILNGEENCSKEIEAHRACMRAAGFNI</sequence>
<keyword evidence="4 8" id="KW-0186">Copper</keyword>
<dbReference type="Proteomes" id="UP000663852">
    <property type="component" value="Unassembled WGS sequence"/>
</dbReference>
<evidence type="ECO:0000256" key="9">
    <source>
        <dbReference type="SAM" id="MobiDB-lite"/>
    </source>
</evidence>
<evidence type="ECO:0000256" key="6">
    <source>
        <dbReference type="ARBA" id="ARBA00023157"/>
    </source>
</evidence>
<evidence type="ECO:0000256" key="5">
    <source>
        <dbReference type="ARBA" id="ARBA00023128"/>
    </source>
</evidence>
<keyword evidence="5" id="KW-0496">Mitochondrion</keyword>
<feature type="binding site" evidence="8">
    <location>
        <position position="33"/>
    </location>
    <ligand>
        <name>Cu cation</name>
        <dbReference type="ChEBI" id="CHEBI:23378"/>
    </ligand>
</feature>
<comment type="caution">
    <text evidence="11">The sequence shown here is derived from an EMBL/GenBank/DDBJ whole genome shotgun (WGS) entry which is preliminary data.</text>
</comment>
<dbReference type="AlphaFoldDB" id="A0A814KCI8"/>
<dbReference type="Gene3D" id="1.10.287.1130">
    <property type="entry name" value="CytochromE C oxidase copper chaperone"/>
    <property type="match status" value="1"/>
</dbReference>
<evidence type="ECO:0000256" key="1">
    <source>
        <dbReference type="ARBA" id="ARBA00004569"/>
    </source>
</evidence>
<feature type="region of interest" description="Disordered" evidence="9">
    <location>
        <begin position="1"/>
        <end position="21"/>
    </location>
</feature>
<organism evidence="11 12">
    <name type="scientific">Adineta ricciae</name>
    <name type="common">Rotifer</name>
    <dbReference type="NCBI Taxonomy" id="249248"/>
    <lineage>
        <taxon>Eukaryota</taxon>
        <taxon>Metazoa</taxon>
        <taxon>Spiralia</taxon>
        <taxon>Gnathifera</taxon>
        <taxon>Rotifera</taxon>
        <taxon>Eurotatoria</taxon>
        <taxon>Bdelloidea</taxon>
        <taxon>Adinetida</taxon>
        <taxon>Adinetidae</taxon>
        <taxon>Adineta</taxon>
    </lineage>
</organism>
<evidence type="ECO:0000256" key="7">
    <source>
        <dbReference type="ARBA" id="ARBA00023186"/>
    </source>
</evidence>
<evidence type="ECO:0000256" key="2">
    <source>
        <dbReference type="ARBA" id="ARBA00009241"/>
    </source>
</evidence>
<evidence type="ECO:0000313" key="12">
    <source>
        <dbReference type="Proteomes" id="UP000663828"/>
    </source>
</evidence>
<evidence type="ECO:0000256" key="4">
    <source>
        <dbReference type="ARBA" id="ARBA00023008"/>
    </source>
</evidence>
<keyword evidence="6" id="KW-1015">Disulfide bond</keyword>
<dbReference type="EMBL" id="CAJNOJ010000052">
    <property type="protein sequence ID" value="CAF0969994.1"/>
    <property type="molecule type" value="Genomic_DNA"/>
</dbReference>
<dbReference type="OrthoDB" id="1915887at2759"/>
<name>A0A814KCI8_ADIRI</name>
<accession>A0A814KCI8</accession>